<reference evidence="1" key="1">
    <citation type="submission" date="2023-04" db="EMBL/GenBank/DDBJ databases">
        <title>Phytophthora fragariaefolia NBRC 109709.</title>
        <authorList>
            <person name="Ichikawa N."/>
            <person name="Sato H."/>
            <person name="Tonouchi N."/>
        </authorList>
    </citation>
    <scope>NUCLEOTIDE SEQUENCE</scope>
    <source>
        <strain evidence="1">NBRC 109709</strain>
    </source>
</reference>
<name>A0A9W7DAB1_9STRA</name>
<sequence>MQVRDVTISQEAQENGELFLGPVSCEDREHCLDFLREELGAEGLDESTCRVWSSCGFDKRRLLHLIAKVFELKAPTGGLWKLREILGVAEMTLPRLLVNQYRAPPHIAGLKDVLVSHRGIHCYVDGRGCPSALMGICKKCMRCINHRKMPKFAVAKWIFHVVLAEAFYRAYTP</sequence>
<dbReference type="AlphaFoldDB" id="A0A9W7DAB1"/>
<dbReference type="Proteomes" id="UP001165121">
    <property type="component" value="Unassembled WGS sequence"/>
</dbReference>
<comment type="caution">
    <text evidence="1">The sequence shown here is derived from an EMBL/GenBank/DDBJ whole genome shotgun (WGS) entry which is preliminary data.</text>
</comment>
<organism evidence="1 2">
    <name type="scientific">Phytophthora fragariaefolia</name>
    <dbReference type="NCBI Taxonomy" id="1490495"/>
    <lineage>
        <taxon>Eukaryota</taxon>
        <taxon>Sar</taxon>
        <taxon>Stramenopiles</taxon>
        <taxon>Oomycota</taxon>
        <taxon>Peronosporomycetes</taxon>
        <taxon>Peronosporales</taxon>
        <taxon>Peronosporaceae</taxon>
        <taxon>Phytophthora</taxon>
    </lineage>
</organism>
<protein>
    <submittedName>
        <fullName evidence="1">Unnamed protein product</fullName>
    </submittedName>
</protein>
<keyword evidence="2" id="KW-1185">Reference proteome</keyword>
<dbReference type="OrthoDB" id="129443at2759"/>
<accession>A0A9W7DAB1</accession>
<evidence type="ECO:0000313" key="1">
    <source>
        <dbReference type="EMBL" id="GMG16355.1"/>
    </source>
</evidence>
<proteinExistence type="predicted"/>
<dbReference type="EMBL" id="BSXT01018931">
    <property type="protein sequence ID" value="GMG16355.1"/>
    <property type="molecule type" value="Genomic_DNA"/>
</dbReference>
<gene>
    <name evidence="1" type="ORF">Pfra01_002973500</name>
</gene>
<evidence type="ECO:0000313" key="2">
    <source>
        <dbReference type="Proteomes" id="UP001165121"/>
    </source>
</evidence>